<keyword evidence="2" id="KW-1185">Reference proteome</keyword>
<name>A0A1Y1RXZ2_9SPIO</name>
<dbReference type="EMBL" id="MWQY01000009">
    <property type="protein sequence ID" value="ORC35339.1"/>
    <property type="molecule type" value="Genomic_DNA"/>
</dbReference>
<dbReference type="SUPFAM" id="SSF52833">
    <property type="entry name" value="Thioredoxin-like"/>
    <property type="match status" value="1"/>
</dbReference>
<evidence type="ECO:0000313" key="2">
    <source>
        <dbReference type="Proteomes" id="UP000192343"/>
    </source>
</evidence>
<reference evidence="1 2" key="1">
    <citation type="submission" date="2017-03" db="EMBL/GenBank/DDBJ databases">
        <title>Draft Genome sequence of Marispirochaeta sp. strain JC444.</title>
        <authorList>
            <person name="Shivani Y."/>
            <person name="Subhash Y."/>
            <person name="Sasikala C."/>
            <person name="Ramana C."/>
        </authorList>
    </citation>
    <scope>NUCLEOTIDE SEQUENCE [LARGE SCALE GENOMIC DNA]</scope>
    <source>
        <strain evidence="1 2">JC444</strain>
    </source>
</reference>
<proteinExistence type="predicted"/>
<gene>
    <name evidence="1" type="ORF">B4O97_09195</name>
</gene>
<evidence type="ECO:0000313" key="1">
    <source>
        <dbReference type="EMBL" id="ORC35339.1"/>
    </source>
</evidence>
<accession>A0A1Y1RXZ2</accession>
<comment type="caution">
    <text evidence="1">The sequence shown here is derived from an EMBL/GenBank/DDBJ whole genome shotgun (WGS) entry which is preliminary data.</text>
</comment>
<organism evidence="1 2">
    <name type="scientific">Marispirochaeta aestuarii</name>
    <dbReference type="NCBI Taxonomy" id="1963862"/>
    <lineage>
        <taxon>Bacteria</taxon>
        <taxon>Pseudomonadati</taxon>
        <taxon>Spirochaetota</taxon>
        <taxon>Spirochaetia</taxon>
        <taxon>Spirochaetales</taxon>
        <taxon>Spirochaetaceae</taxon>
        <taxon>Marispirochaeta</taxon>
    </lineage>
</organism>
<dbReference type="RefSeq" id="WP_083050256.1">
    <property type="nucleotide sequence ID" value="NZ_CAXXQO010000003.1"/>
</dbReference>
<dbReference type="InterPro" id="IPR036249">
    <property type="entry name" value="Thioredoxin-like_sf"/>
</dbReference>
<dbReference type="OrthoDB" id="9800692at2"/>
<sequence>MTLEELRALREQKKREMDRRDVSGKSIQIVVGGGTCGIAAGARKTHEAFLNELEENNLTDVVVKQTGCLGLCHAEPTVEVLMPGMPTVIYGNVNDEVARKIVHKHIMAHELVNDHIYDRPAVDIIEKGEK</sequence>
<dbReference type="AlphaFoldDB" id="A0A1Y1RXZ2"/>
<dbReference type="STRING" id="1963862.B4O97_09195"/>
<dbReference type="Gene3D" id="3.40.30.10">
    <property type="entry name" value="Glutaredoxin"/>
    <property type="match status" value="1"/>
</dbReference>
<protein>
    <submittedName>
        <fullName evidence="1">NAD(P)-dependent iron-only hydrogenase iron-sulfur protein</fullName>
    </submittedName>
</protein>
<dbReference type="CDD" id="cd02980">
    <property type="entry name" value="TRX_Fd_family"/>
    <property type="match status" value="1"/>
</dbReference>
<dbReference type="Proteomes" id="UP000192343">
    <property type="component" value="Unassembled WGS sequence"/>
</dbReference>